<evidence type="ECO:0000313" key="3">
    <source>
        <dbReference type="Proteomes" id="UP001500002"/>
    </source>
</evidence>
<gene>
    <name evidence="2" type="ORF">GCM10009749_15530</name>
</gene>
<comment type="caution">
    <text evidence="2">The sequence shown here is derived from an EMBL/GenBank/DDBJ whole genome shotgun (WGS) entry which is preliminary data.</text>
</comment>
<proteinExistence type="predicted"/>
<accession>A0ABN2M3C0</accession>
<dbReference type="RefSeq" id="WP_344295172.1">
    <property type="nucleotide sequence ID" value="NZ_BAAANJ010000005.1"/>
</dbReference>
<keyword evidence="3" id="KW-1185">Reference proteome</keyword>
<dbReference type="EMBL" id="BAAANJ010000005">
    <property type="protein sequence ID" value="GAA1808028.1"/>
    <property type="molecule type" value="Genomic_DNA"/>
</dbReference>
<protein>
    <recommendedName>
        <fullName evidence="4">DNA-binding protein</fullName>
    </recommendedName>
</protein>
<name>A0ABN2M3C0_9MICO</name>
<feature type="compositionally biased region" description="Basic and acidic residues" evidence="1">
    <location>
        <begin position="1"/>
        <end position="26"/>
    </location>
</feature>
<sequence>MARITDPRRDERREARKAVAEARRASAEAGKLAKTLSRETRANLETLTAAARADVRGARKELSDDPRHAKHRAKQAAARLELASLRVTASGDAERKTLADAAAKKHAKVIKRRRVQSQQARKMARSAAFHAIVGSVTLSTDREQAKADFALDERLRDRVAKYAHR</sequence>
<evidence type="ECO:0008006" key="4">
    <source>
        <dbReference type="Google" id="ProtNLM"/>
    </source>
</evidence>
<feature type="region of interest" description="Disordered" evidence="1">
    <location>
        <begin position="1"/>
        <end position="32"/>
    </location>
</feature>
<dbReference type="Proteomes" id="UP001500002">
    <property type="component" value="Unassembled WGS sequence"/>
</dbReference>
<organism evidence="2 3">
    <name type="scientific">Agromyces neolithicus</name>
    <dbReference type="NCBI Taxonomy" id="269420"/>
    <lineage>
        <taxon>Bacteria</taxon>
        <taxon>Bacillati</taxon>
        <taxon>Actinomycetota</taxon>
        <taxon>Actinomycetes</taxon>
        <taxon>Micrococcales</taxon>
        <taxon>Microbacteriaceae</taxon>
        <taxon>Agromyces</taxon>
    </lineage>
</organism>
<evidence type="ECO:0000256" key="1">
    <source>
        <dbReference type="SAM" id="MobiDB-lite"/>
    </source>
</evidence>
<evidence type="ECO:0000313" key="2">
    <source>
        <dbReference type="EMBL" id="GAA1808028.1"/>
    </source>
</evidence>
<reference evidence="2 3" key="1">
    <citation type="journal article" date="2019" name="Int. J. Syst. Evol. Microbiol.">
        <title>The Global Catalogue of Microorganisms (GCM) 10K type strain sequencing project: providing services to taxonomists for standard genome sequencing and annotation.</title>
        <authorList>
            <consortium name="The Broad Institute Genomics Platform"/>
            <consortium name="The Broad Institute Genome Sequencing Center for Infectious Disease"/>
            <person name="Wu L."/>
            <person name="Ma J."/>
        </authorList>
    </citation>
    <scope>NUCLEOTIDE SEQUENCE [LARGE SCALE GENOMIC DNA]</scope>
    <source>
        <strain evidence="2 3">JCM 14322</strain>
    </source>
</reference>